<keyword evidence="3" id="KW-0131">Cell cycle</keyword>
<dbReference type="OrthoDB" id="9811016at2"/>
<dbReference type="RefSeq" id="WP_054874431.1">
    <property type="nucleotide sequence ID" value="NZ_LKET01000028.1"/>
</dbReference>
<gene>
    <name evidence="3 4" type="primary">scpA</name>
    <name evidence="4" type="ORF">OXPF_13510</name>
</gene>
<comment type="caution">
    <text evidence="4">The sequence shown here is derived from an EMBL/GenBank/DDBJ whole genome shotgun (WGS) entry which is preliminary data.</text>
</comment>
<dbReference type="Pfam" id="PF02616">
    <property type="entry name" value="SMC_ScpA"/>
    <property type="match status" value="1"/>
</dbReference>
<keyword evidence="3" id="KW-0963">Cytoplasm</keyword>
<accession>A0A0P8WAX5</accession>
<dbReference type="GO" id="GO:0006260">
    <property type="term" value="P:DNA replication"/>
    <property type="evidence" value="ECO:0007669"/>
    <property type="project" value="UniProtKB-UniRule"/>
</dbReference>
<keyword evidence="5" id="KW-1185">Reference proteome</keyword>
<dbReference type="Proteomes" id="UP000050326">
    <property type="component" value="Unassembled WGS sequence"/>
</dbReference>
<organism evidence="4 5">
    <name type="scientific">Oxobacter pfennigii</name>
    <dbReference type="NCBI Taxonomy" id="36849"/>
    <lineage>
        <taxon>Bacteria</taxon>
        <taxon>Bacillati</taxon>
        <taxon>Bacillota</taxon>
        <taxon>Clostridia</taxon>
        <taxon>Eubacteriales</taxon>
        <taxon>Clostridiaceae</taxon>
        <taxon>Oxobacter</taxon>
    </lineage>
</organism>
<keyword evidence="1 3" id="KW-0159">Chromosome partition</keyword>
<proteinExistence type="inferred from homology"/>
<dbReference type="Gene3D" id="6.10.250.2410">
    <property type="match status" value="1"/>
</dbReference>
<comment type="similarity">
    <text evidence="3">Belongs to the ScpA family.</text>
</comment>
<dbReference type="InterPro" id="IPR023093">
    <property type="entry name" value="ScpA-like_C"/>
</dbReference>
<dbReference type="PATRIC" id="fig|36849.3.peg.1437"/>
<comment type="subcellular location">
    <subcellularLocation>
        <location evidence="3">Cytoplasm</location>
    </subcellularLocation>
    <text evidence="3">Associated with two foci at the outer edges of the nucleoid region in young cells, and at four foci within both cell halves in older cells.</text>
</comment>
<dbReference type="InterPro" id="IPR003768">
    <property type="entry name" value="ScpA"/>
</dbReference>
<dbReference type="AlphaFoldDB" id="A0A0P8WAX5"/>
<protein>
    <recommendedName>
        <fullName evidence="2 3">Segregation and condensation protein A</fullName>
    </recommendedName>
</protein>
<evidence type="ECO:0000313" key="5">
    <source>
        <dbReference type="Proteomes" id="UP000050326"/>
    </source>
</evidence>
<dbReference type="Gene3D" id="1.10.10.580">
    <property type="entry name" value="Structural maintenance of chromosome 1. Chain E"/>
    <property type="match status" value="1"/>
</dbReference>
<keyword evidence="3" id="KW-0132">Cell division</keyword>
<evidence type="ECO:0000256" key="2">
    <source>
        <dbReference type="ARBA" id="ARBA00044777"/>
    </source>
</evidence>
<dbReference type="EMBL" id="LKET01000028">
    <property type="protein sequence ID" value="KPU44873.1"/>
    <property type="molecule type" value="Genomic_DNA"/>
</dbReference>
<sequence length="244" mass="28735">MPYQIKLQNFEGPFDLLFHLIEKAEVDIYDIPIAEITNQYLEYINKMRSIDLDVASEFILMAATLIQIKSKMLLPKEKNPLDGTNEDADPRAELIEKLIEYKKFKEVSGLFKESEEKSMDIFYKNAEIIDDIEEDEILLNVSLNDLITAFNDIIERYKSGINEDVHLEEQLIREEFTVYDKILHIKQRLNNKNEISFSQLFISNTTKFEIVITFLALLELMRTREISIYQTKSYGEIIIRRNFS</sequence>
<dbReference type="PANTHER" id="PTHR33969:SF2">
    <property type="entry name" value="SEGREGATION AND CONDENSATION PROTEIN A"/>
    <property type="match status" value="1"/>
</dbReference>
<evidence type="ECO:0000256" key="3">
    <source>
        <dbReference type="HAMAP-Rule" id="MF_01805"/>
    </source>
</evidence>
<dbReference type="GO" id="GO:0051301">
    <property type="term" value="P:cell division"/>
    <property type="evidence" value="ECO:0007669"/>
    <property type="project" value="UniProtKB-KW"/>
</dbReference>
<dbReference type="PANTHER" id="PTHR33969">
    <property type="entry name" value="SEGREGATION AND CONDENSATION PROTEIN A"/>
    <property type="match status" value="1"/>
</dbReference>
<evidence type="ECO:0000256" key="1">
    <source>
        <dbReference type="ARBA" id="ARBA00022829"/>
    </source>
</evidence>
<evidence type="ECO:0000313" key="4">
    <source>
        <dbReference type="EMBL" id="KPU44873.1"/>
    </source>
</evidence>
<dbReference type="STRING" id="36849.OXPF_13510"/>
<dbReference type="GO" id="GO:0005737">
    <property type="term" value="C:cytoplasm"/>
    <property type="evidence" value="ECO:0007669"/>
    <property type="project" value="UniProtKB-SubCell"/>
</dbReference>
<name>A0A0P8WAX5_9CLOT</name>
<dbReference type="NCBIfam" id="NF000994">
    <property type="entry name" value="PRK00104.1-3"/>
    <property type="match status" value="1"/>
</dbReference>
<reference evidence="4 5" key="1">
    <citation type="submission" date="2015-09" db="EMBL/GenBank/DDBJ databases">
        <title>Genome sequence of Oxobacter pfennigii DSM 3222.</title>
        <authorList>
            <person name="Poehlein A."/>
            <person name="Bengelsdorf F.R."/>
            <person name="Schiel-Bengelsdorf B."/>
            <person name="Duerre P."/>
            <person name="Daniel R."/>
        </authorList>
    </citation>
    <scope>NUCLEOTIDE SEQUENCE [LARGE SCALE GENOMIC DNA]</scope>
    <source>
        <strain evidence="4 5">DSM 3222</strain>
    </source>
</reference>
<dbReference type="HAMAP" id="MF_01805">
    <property type="entry name" value="ScpA"/>
    <property type="match status" value="1"/>
</dbReference>
<comment type="subunit">
    <text evidence="3">Component of a cohesin-like complex composed of ScpA, ScpB and the Smc homodimer, in which ScpA and ScpB bind to the head domain of Smc. The presence of the three proteins is required for the association of the complex with DNA.</text>
</comment>
<comment type="function">
    <text evidence="3">Participates in chromosomal partition during cell division. May act via the formation of a condensin-like complex containing Smc and ScpB that pull DNA away from mid-cell into both cell halves.</text>
</comment>
<dbReference type="GO" id="GO:0007059">
    <property type="term" value="P:chromosome segregation"/>
    <property type="evidence" value="ECO:0007669"/>
    <property type="project" value="UniProtKB-UniRule"/>
</dbReference>